<keyword evidence="12" id="KW-0407">Ion channel</keyword>
<evidence type="ECO:0000256" key="7">
    <source>
        <dbReference type="ARBA" id="ARBA00022882"/>
    </source>
</evidence>
<dbReference type="Gene3D" id="1.10.287.70">
    <property type="match status" value="1"/>
</dbReference>
<dbReference type="FunFam" id="2.60.120.10:FF:000107">
    <property type="entry name" value="Potassium voltage-gated channel unc-103"/>
    <property type="match status" value="1"/>
</dbReference>
<keyword evidence="4" id="KW-0633">Potassium transport</keyword>
<dbReference type="SMART" id="SM00100">
    <property type="entry name" value="cNMP"/>
    <property type="match status" value="1"/>
</dbReference>
<feature type="transmembrane region" description="Helical" evidence="13">
    <location>
        <begin position="250"/>
        <end position="270"/>
    </location>
</feature>
<evidence type="ECO:0000256" key="4">
    <source>
        <dbReference type="ARBA" id="ARBA00022538"/>
    </source>
</evidence>
<evidence type="ECO:0000256" key="1">
    <source>
        <dbReference type="ARBA" id="ARBA00004651"/>
    </source>
</evidence>
<keyword evidence="7" id="KW-0851">Voltage-gated channel</keyword>
<gene>
    <name evidence="16" type="primary">20215864</name>
    <name evidence="15" type="ORF">HELRODRAFT_80870</name>
</gene>
<sequence length="516" mass="57993">MLQDSEDTINSSLPSIYNKLHSSPRCIILHYSPFKAVWDWITLLFVVYTAFLTPYITAFCLNKDFSKSQLNLDPSLRLAYAETSSVDPLVIVDVIIDIVFLFDIFINFRTTFLLNGDVISDPQKIAINYIKSWFFIDAIAAIPFDLLLFGSGTSSTTTIAGILKISRLIRLVRVAKKIDQFSEYGAAVLLLLLATFVLISHWLACIFYVIAFIERPTLHAPIGWLDYLANITGKPFLKNETFSGPDIRSIYITSLYFTYTILTSVGFGNIAPITNLEKIFSIFAMMLGSLMSAVIFGNVSSIMLRIYQGSGEQQELQMSIKEFIRFHAIPKSLANRLLESHEQSRNFTSGIDMNSVLKSFPDCMQADICLHLNRKLLSSNEAFSQASPGCIRALSMKFKSTHAPPGDTLIHPGDILSSIYFIARGSIEISRNGNVICQLNKDDSFGQNIGSSYLEDGQWKALKKSAYSVIISSYSDLHKISVQDLRNILDMYPEFSQRFLEKFHVTFDLGELLDVS</sequence>
<organism evidence="16 17">
    <name type="scientific">Helobdella robusta</name>
    <name type="common">Californian leech</name>
    <dbReference type="NCBI Taxonomy" id="6412"/>
    <lineage>
        <taxon>Eukaryota</taxon>
        <taxon>Metazoa</taxon>
        <taxon>Spiralia</taxon>
        <taxon>Lophotrochozoa</taxon>
        <taxon>Annelida</taxon>
        <taxon>Clitellata</taxon>
        <taxon>Hirudinea</taxon>
        <taxon>Rhynchobdellida</taxon>
        <taxon>Glossiphoniidae</taxon>
        <taxon>Helobdella</taxon>
    </lineage>
</organism>
<dbReference type="EnsemblMetazoa" id="HelroT80870">
    <property type="protein sequence ID" value="HelroP80870"/>
    <property type="gene ID" value="HelroG80870"/>
</dbReference>
<evidence type="ECO:0000256" key="13">
    <source>
        <dbReference type="SAM" id="Phobius"/>
    </source>
</evidence>
<dbReference type="PANTHER" id="PTHR10217">
    <property type="entry name" value="VOLTAGE AND LIGAND GATED POTASSIUM CHANNEL"/>
    <property type="match status" value="1"/>
</dbReference>
<dbReference type="KEGG" id="hro:HELRODRAFT_80870"/>
<dbReference type="GeneID" id="20215864"/>
<evidence type="ECO:0000313" key="15">
    <source>
        <dbReference type="EMBL" id="ESO02998.1"/>
    </source>
</evidence>
<dbReference type="CTD" id="20215864"/>
<dbReference type="InterPro" id="IPR018490">
    <property type="entry name" value="cNMP-bd_dom_sf"/>
</dbReference>
<feature type="transmembrane region" description="Helical" evidence="13">
    <location>
        <begin position="138"/>
        <end position="163"/>
    </location>
</feature>
<keyword evidence="5 13" id="KW-0812">Transmembrane</keyword>
<dbReference type="GO" id="GO:0005886">
    <property type="term" value="C:plasma membrane"/>
    <property type="evidence" value="ECO:0000318"/>
    <property type="project" value="GO_Central"/>
</dbReference>
<evidence type="ECO:0000256" key="10">
    <source>
        <dbReference type="ARBA" id="ARBA00023065"/>
    </source>
</evidence>
<dbReference type="RefSeq" id="XP_009018691.1">
    <property type="nucleotide sequence ID" value="XM_009020443.1"/>
</dbReference>
<evidence type="ECO:0000256" key="6">
    <source>
        <dbReference type="ARBA" id="ARBA00022826"/>
    </source>
</evidence>
<dbReference type="InParanoid" id="T1G466"/>
<dbReference type="OrthoDB" id="432483at2759"/>
<reference evidence="16" key="3">
    <citation type="submission" date="2015-06" db="UniProtKB">
        <authorList>
            <consortium name="EnsemblMetazoa"/>
        </authorList>
    </citation>
    <scope>IDENTIFICATION</scope>
</reference>
<evidence type="ECO:0000313" key="17">
    <source>
        <dbReference type="Proteomes" id="UP000015101"/>
    </source>
</evidence>
<dbReference type="EMBL" id="AMQM01004743">
    <property type="status" value="NOT_ANNOTATED_CDS"/>
    <property type="molecule type" value="Genomic_DNA"/>
</dbReference>
<dbReference type="InterPro" id="IPR003938">
    <property type="entry name" value="K_chnl_volt-dep_EAG/ELK/ERG"/>
</dbReference>
<dbReference type="InterPro" id="IPR005821">
    <property type="entry name" value="Ion_trans_dom"/>
</dbReference>
<evidence type="ECO:0000256" key="5">
    <source>
        <dbReference type="ARBA" id="ARBA00022692"/>
    </source>
</evidence>
<evidence type="ECO:0000259" key="14">
    <source>
        <dbReference type="PROSITE" id="PS50042"/>
    </source>
</evidence>
<dbReference type="Proteomes" id="UP000015101">
    <property type="component" value="Unassembled WGS sequence"/>
</dbReference>
<accession>T1G466</accession>
<dbReference type="Pfam" id="PF00520">
    <property type="entry name" value="Ion_trans"/>
    <property type="match status" value="1"/>
</dbReference>
<keyword evidence="9 13" id="KW-1133">Transmembrane helix</keyword>
<feature type="domain" description="Cyclic nucleotide-binding" evidence="14">
    <location>
        <begin position="382"/>
        <end position="506"/>
    </location>
</feature>
<dbReference type="PRINTS" id="PR01470">
    <property type="entry name" value="ERGCHANNEL"/>
</dbReference>
<protein>
    <recommendedName>
        <fullName evidence="14">Cyclic nucleotide-binding domain-containing protein</fullName>
    </recommendedName>
</protein>
<dbReference type="EMBL" id="KB096676">
    <property type="protein sequence ID" value="ESO02998.1"/>
    <property type="molecule type" value="Genomic_DNA"/>
</dbReference>
<feature type="transmembrane region" description="Helical" evidence="13">
    <location>
        <begin position="40"/>
        <end position="61"/>
    </location>
</feature>
<dbReference type="InterPro" id="IPR050818">
    <property type="entry name" value="KCNH_animal-type"/>
</dbReference>
<dbReference type="GO" id="GO:0005242">
    <property type="term" value="F:inward rectifier potassium channel activity"/>
    <property type="evidence" value="ECO:0000318"/>
    <property type="project" value="GO_Central"/>
</dbReference>
<dbReference type="HOGENOM" id="CLU_005746_2_1_1"/>
<dbReference type="FunFam" id="1.10.287.70:FF:000275">
    <property type="entry name" value="Potassium voltage-gated channel subfamily H member 8"/>
    <property type="match status" value="1"/>
</dbReference>
<keyword evidence="3" id="KW-1003">Cell membrane</keyword>
<evidence type="ECO:0000256" key="9">
    <source>
        <dbReference type="ARBA" id="ARBA00022989"/>
    </source>
</evidence>
<evidence type="ECO:0000256" key="3">
    <source>
        <dbReference type="ARBA" id="ARBA00022475"/>
    </source>
</evidence>
<feature type="transmembrane region" description="Helical" evidence="13">
    <location>
        <begin position="86"/>
        <end position="106"/>
    </location>
</feature>
<dbReference type="CDD" id="cd00038">
    <property type="entry name" value="CAP_ED"/>
    <property type="match status" value="1"/>
</dbReference>
<dbReference type="InterPro" id="IPR003967">
    <property type="entry name" value="K_chnl_volt-dep_ERG"/>
</dbReference>
<dbReference type="PROSITE" id="PS50042">
    <property type="entry name" value="CNMP_BINDING_3"/>
    <property type="match status" value="1"/>
</dbReference>
<keyword evidence="8" id="KW-0630">Potassium</keyword>
<dbReference type="eggNOG" id="KOG0498">
    <property type="taxonomic scope" value="Eukaryota"/>
</dbReference>
<dbReference type="GO" id="GO:0034702">
    <property type="term" value="C:monoatomic ion channel complex"/>
    <property type="evidence" value="ECO:0007669"/>
    <property type="project" value="UniProtKB-KW"/>
</dbReference>
<evidence type="ECO:0000313" key="16">
    <source>
        <dbReference type="EnsemblMetazoa" id="HelroP80870"/>
    </source>
</evidence>
<dbReference type="InterPro" id="IPR014710">
    <property type="entry name" value="RmlC-like_jellyroll"/>
</dbReference>
<proteinExistence type="predicted"/>
<keyword evidence="2" id="KW-0813">Transport</keyword>
<keyword evidence="6" id="KW-0631">Potassium channel</keyword>
<dbReference type="InterPro" id="IPR000595">
    <property type="entry name" value="cNMP-bd_dom"/>
</dbReference>
<dbReference type="PANTHER" id="PTHR10217:SF548">
    <property type="entry name" value="GH12235P"/>
    <property type="match status" value="1"/>
</dbReference>
<comment type="subcellular location">
    <subcellularLocation>
        <location evidence="1">Cell membrane</location>
        <topology evidence="1">Multi-pass membrane protein</topology>
    </subcellularLocation>
</comment>
<feature type="transmembrane region" description="Helical" evidence="13">
    <location>
        <begin position="282"/>
        <end position="307"/>
    </location>
</feature>
<reference evidence="15 17" key="2">
    <citation type="journal article" date="2013" name="Nature">
        <title>Insights into bilaterian evolution from three spiralian genomes.</title>
        <authorList>
            <person name="Simakov O."/>
            <person name="Marletaz F."/>
            <person name="Cho S.J."/>
            <person name="Edsinger-Gonzales E."/>
            <person name="Havlak P."/>
            <person name="Hellsten U."/>
            <person name="Kuo D.H."/>
            <person name="Larsson T."/>
            <person name="Lv J."/>
            <person name="Arendt D."/>
            <person name="Savage R."/>
            <person name="Osoegawa K."/>
            <person name="de Jong P."/>
            <person name="Grimwood J."/>
            <person name="Chapman J.A."/>
            <person name="Shapiro H."/>
            <person name="Aerts A."/>
            <person name="Otillar R.P."/>
            <person name="Terry A.Y."/>
            <person name="Boore J.L."/>
            <person name="Grigoriev I.V."/>
            <person name="Lindberg D.R."/>
            <person name="Seaver E.C."/>
            <person name="Weisblat D.A."/>
            <person name="Putnam N.H."/>
            <person name="Rokhsar D.S."/>
        </authorList>
    </citation>
    <scope>NUCLEOTIDE SEQUENCE</scope>
</reference>
<dbReference type="GO" id="GO:0042391">
    <property type="term" value="P:regulation of membrane potential"/>
    <property type="evidence" value="ECO:0000318"/>
    <property type="project" value="GO_Central"/>
</dbReference>
<evidence type="ECO:0000256" key="11">
    <source>
        <dbReference type="ARBA" id="ARBA00023136"/>
    </source>
</evidence>
<dbReference type="AlphaFoldDB" id="T1G466"/>
<keyword evidence="10" id="KW-0406">Ion transport</keyword>
<dbReference type="Gene3D" id="2.60.120.10">
    <property type="entry name" value="Jelly Rolls"/>
    <property type="match status" value="1"/>
</dbReference>
<keyword evidence="17" id="KW-1185">Reference proteome</keyword>
<feature type="transmembrane region" description="Helical" evidence="13">
    <location>
        <begin position="184"/>
        <end position="211"/>
    </location>
</feature>
<dbReference type="Gene3D" id="1.10.1200.260">
    <property type="match status" value="1"/>
</dbReference>
<evidence type="ECO:0000256" key="12">
    <source>
        <dbReference type="ARBA" id="ARBA00023303"/>
    </source>
</evidence>
<dbReference type="SUPFAM" id="SSF51206">
    <property type="entry name" value="cAMP-binding domain-like"/>
    <property type="match status" value="1"/>
</dbReference>
<reference evidence="17" key="1">
    <citation type="submission" date="2012-12" db="EMBL/GenBank/DDBJ databases">
        <authorList>
            <person name="Hellsten U."/>
            <person name="Grimwood J."/>
            <person name="Chapman J.A."/>
            <person name="Shapiro H."/>
            <person name="Aerts A."/>
            <person name="Otillar R.P."/>
            <person name="Terry A.Y."/>
            <person name="Boore J.L."/>
            <person name="Simakov O."/>
            <person name="Marletaz F."/>
            <person name="Cho S.-J."/>
            <person name="Edsinger-Gonzales E."/>
            <person name="Havlak P."/>
            <person name="Kuo D.-H."/>
            <person name="Larsson T."/>
            <person name="Lv J."/>
            <person name="Arendt D."/>
            <person name="Savage R."/>
            <person name="Osoegawa K."/>
            <person name="de Jong P."/>
            <person name="Lindberg D.R."/>
            <person name="Seaver E.C."/>
            <person name="Weisblat D.A."/>
            <person name="Putnam N.H."/>
            <person name="Grigoriev I.V."/>
            <person name="Rokhsar D.S."/>
        </authorList>
    </citation>
    <scope>NUCLEOTIDE SEQUENCE</scope>
</reference>
<keyword evidence="11 13" id="KW-0472">Membrane</keyword>
<dbReference type="SUPFAM" id="SSF81324">
    <property type="entry name" value="Voltage-gated potassium channels"/>
    <property type="match status" value="1"/>
</dbReference>
<evidence type="ECO:0000256" key="2">
    <source>
        <dbReference type="ARBA" id="ARBA00022448"/>
    </source>
</evidence>
<dbReference type="PRINTS" id="PR01463">
    <property type="entry name" value="EAGCHANLFMLY"/>
</dbReference>
<name>T1G466_HELRO</name>
<evidence type="ECO:0000256" key="8">
    <source>
        <dbReference type="ARBA" id="ARBA00022958"/>
    </source>
</evidence>
<dbReference type="GO" id="GO:0071805">
    <property type="term" value="P:potassium ion transmembrane transport"/>
    <property type="evidence" value="ECO:0000318"/>
    <property type="project" value="GO_Central"/>
</dbReference>